<feature type="compositionally biased region" description="Basic and acidic residues" evidence="1">
    <location>
        <begin position="245"/>
        <end position="256"/>
    </location>
</feature>
<dbReference type="PANTHER" id="PTHR13490">
    <property type="entry name" value="MITOCHONDRIAL 28S RIBOSOMAL PROTEIN S28"/>
    <property type="match status" value="1"/>
</dbReference>
<dbReference type="GO" id="GO:0003735">
    <property type="term" value="F:structural constituent of ribosome"/>
    <property type="evidence" value="ECO:0007669"/>
    <property type="project" value="InterPro"/>
</dbReference>
<dbReference type="GO" id="GO:0032543">
    <property type="term" value="P:mitochondrial translation"/>
    <property type="evidence" value="ECO:0007669"/>
    <property type="project" value="InterPro"/>
</dbReference>
<proteinExistence type="predicted"/>
<name>A0A061HBD3_9BASI</name>
<protein>
    <recommendedName>
        <fullName evidence="2">Small ribosomal subunit protein mS35 mitochondrial conserved domain-containing protein</fullName>
    </recommendedName>
</protein>
<accession>A0A061HBD3</accession>
<feature type="domain" description="Small ribosomal subunit protein mS35 mitochondrial conserved" evidence="2">
    <location>
        <begin position="105"/>
        <end position="259"/>
    </location>
</feature>
<feature type="compositionally biased region" description="Low complexity" evidence="1">
    <location>
        <begin position="267"/>
        <end position="277"/>
    </location>
</feature>
<dbReference type="Pfam" id="PF10213">
    <property type="entry name" value="MRP-S28"/>
    <property type="match status" value="1"/>
</dbReference>
<evidence type="ECO:0000313" key="4">
    <source>
        <dbReference type="Proteomes" id="UP000053664"/>
    </source>
</evidence>
<dbReference type="AlphaFoldDB" id="A0A061HBD3"/>
<dbReference type="KEGG" id="pfp:PFL1_02452"/>
<dbReference type="OrthoDB" id="283424at2759"/>
<dbReference type="Proteomes" id="UP000053664">
    <property type="component" value="Unassembled WGS sequence"/>
</dbReference>
<dbReference type="GO" id="GO:0005763">
    <property type="term" value="C:mitochondrial small ribosomal subunit"/>
    <property type="evidence" value="ECO:0007669"/>
    <property type="project" value="TreeGrafter"/>
</dbReference>
<dbReference type="HOGENOM" id="CLU_072379_0_0_1"/>
<dbReference type="EMBL" id="KE361629">
    <property type="protein sequence ID" value="EPQ29779.1"/>
    <property type="molecule type" value="Genomic_DNA"/>
</dbReference>
<reference evidence="3 4" key="1">
    <citation type="journal article" date="2013" name="Plant Cell">
        <title>The transition from a phytopathogenic smut ancestor to an anamorphic biocontrol agent deciphered by comparative whole-genome analysis.</title>
        <authorList>
            <person name="Lefebvre F."/>
            <person name="Joly D.L."/>
            <person name="Labbe C."/>
            <person name="Teichmann B."/>
            <person name="Linning R."/>
            <person name="Belzile F."/>
            <person name="Bakkeren G."/>
            <person name="Belanger R.R."/>
        </authorList>
    </citation>
    <scope>NUCLEOTIDE SEQUENCE [LARGE SCALE GENOMIC DNA]</scope>
    <source>
        <strain evidence="3 4">PF-1</strain>
    </source>
</reference>
<dbReference type="InterPro" id="IPR039848">
    <property type="entry name" value="Ribosomal_mS35_mt"/>
</dbReference>
<dbReference type="GeneID" id="19316572"/>
<sequence>MSLPTTSTMRLARAALRAPSSAASSATTAIAGSSRCFSACTVAAKEARRGREGADDPMELDKTPKFNYDDVPTLGHQILQRRRQMLKYLRTIEFEMPKLEALRQPYKPPTPSQLLRFRFQHYQGEAHPASRKVVLYVSVQALFASGHLKTEAAKHKFLVLAGQRLHRSRPVSLAGPDGTERLEDIEGEIVISCERMPNERQNMKWCSDTFDKLLAEANAPQPDLSSIPIDPRPDLVREAKKRTYARKDKPKLRDFPQHWLGGGSGAAGAAKPSSSQS</sequence>
<dbReference type="RefSeq" id="XP_007878160.1">
    <property type="nucleotide sequence ID" value="XM_007879969.1"/>
</dbReference>
<dbReference type="InterPro" id="IPR019349">
    <property type="entry name" value="Ribosomal_mS35_mit"/>
</dbReference>
<evidence type="ECO:0000256" key="1">
    <source>
        <dbReference type="SAM" id="MobiDB-lite"/>
    </source>
</evidence>
<evidence type="ECO:0000259" key="2">
    <source>
        <dbReference type="Pfam" id="PF10213"/>
    </source>
</evidence>
<organism evidence="3 4">
    <name type="scientific">Pseudozyma flocculosa PF-1</name>
    <dbReference type="NCBI Taxonomy" id="1277687"/>
    <lineage>
        <taxon>Eukaryota</taxon>
        <taxon>Fungi</taxon>
        <taxon>Dikarya</taxon>
        <taxon>Basidiomycota</taxon>
        <taxon>Ustilaginomycotina</taxon>
        <taxon>Ustilaginomycetes</taxon>
        <taxon>Ustilaginales</taxon>
        <taxon>Ustilaginaceae</taxon>
        <taxon>Pseudozyma</taxon>
    </lineage>
</organism>
<feature type="region of interest" description="Disordered" evidence="1">
    <location>
        <begin position="221"/>
        <end position="277"/>
    </location>
</feature>
<dbReference type="eggNOG" id="KOG3933">
    <property type="taxonomic scope" value="Eukaryota"/>
</dbReference>
<gene>
    <name evidence="3" type="ORF">PFL1_02452</name>
</gene>
<dbReference type="PANTHER" id="PTHR13490:SF0">
    <property type="entry name" value="SMALL RIBOSOMAL SUBUNIT PROTEIN MS35"/>
    <property type="match status" value="1"/>
</dbReference>
<evidence type="ECO:0000313" key="3">
    <source>
        <dbReference type="EMBL" id="EPQ29779.1"/>
    </source>
</evidence>